<organism evidence="1">
    <name type="scientific">marine sediment metagenome</name>
    <dbReference type="NCBI Taxonomy" id="412755"/>
    <lineage>
        <taxon>unclassified sequences</taxon>
        <taxon>metagenomes</taxon>
        <taxon>ecological metagenomes</taxon>
    </lineage>
</organism>
<dbReference type="EMBL" id="LAZR01030439">
    <property type="protein sequence ID" value="KKL56594.1"/>
    <property type="molecule type" value="Genomic_DNA"/>
</dbReference>
<gene>
    <name evidence="1" type="ORF">LCGC14_2243850</name>
</gene>
<accession>A0A0F9D4T7</accession>
<dbReference type="Pfam" id="PF20137">
    <property type="entry name" value="BubE"/>
    <property type="match status" value="1"/>
</dbReference>
<reference evidence="1" key="1">
    <citation type="journal article" date="2015" name="Nature">
        <title>Complex archaea that bridge the gap between prokaryotes and eukaryotes.</title>
        <authorList>
            <person name="Spang A."/>
            <person name="Saw J.H."/>
            <person name="Jorgensen S.L."/>
            <person name="Zaremba-Niedzwiedzka K."/>
            <person name="Martijn J."/>
            <person name="Lind A.E."/>
            <person name="van Eijk R."/>
            <person name="Schleper C."/>
            <person name="Guy L."/>
            <person name="Ettema T.J."/>
        </authorList>
    </citation>
    <scope>NUCLEOTIDE SEQUENCE</scope>
</reference>
<protein>
    <submittedName>
        <fullName evidence="1">Uncharacterized protein</fullName>
    </submittedName>
</protein>
<comment type="caution">
    <text evidence="1">The sequence shown here is derived from an EMBL/GenBank/DDBJ whole genome shotgun (WGS) entry which is preliminary data.</text>
</comment>
<sequence>MAFNIKMRRVSEGMKNLKLPGDFFWTYEKDDEWDGKQERTPVRLWYYNPYARIGSITISPNVQENGASWKWDGNLDEPTIHPSINEHSSNSIHKPSPDDWHGWIHAGIMS</sequence>
<proteinExistence type="predicted"/>
<dbReference type="AlphaFoldDB" id="A0A0F9D4T7"/>
<name>A0A0F9D4T7_9ZZZZ</name>
<dbReference type="InterPro" id="IPR045384">
    <property type="entry name" value="DUF6527"/>
</dbReference>
<evidence type="ECO:0000313" key="1">
    <source>
        <dbReference type="EMBL" id="KKL56594.1"/>
    </source>
</evidence>